<gene>
    <name evidence="2" type="ORF">CSOL1703_00012634</name>
</gene>
<name>A0A9N9YV01_9HYPO</name>
<accession>A0A9N9YV01</accession>
<dbReference type="Pfam" id="PF12796">
    <property type="entry name" value="Ank_2"/>
    <property type="match status" value="1"/>
</dbReference>
<keyword evidence="3" id="KW-1185">Reference proteome</keyword>
<dbReference type="PROSITE" id="PS50297">
    <property type="entry name" value="ANK_REP_REGION"/>
    <property type="match status" value="1"/>
</dbReference>
<proteinExistence type="predicted"/>
<dbReference type="Proteomes" id="UP000775872">
    <property type="component" value="Unassembled WGS sequence"/>
</dbReference>
<dbReference type="SUPFAM" id="SSF48403">
    <property type="entry name" value="Ankyrin repeat"/>
    <property type="match status" value="1"/>
</dbReference>
<keyword evidence="1" id="KW-0040">ANK repeat</keyword>
<dbReference type="InterPro" id="IPR052391">
    <property type="entry name" value="E3_Ligase-Neurotoxin"/>
</dbReference>
<dbReference type="Gene3D" id="1.25.40.20">
    <property type="entry name" value="Ankyrin repeat-containing domain"/>
    <property type="match status" value="2"/>
</dbReference>
<dbReference type="PANTHER" id="PTHR24133">
    <property type="entry name" value="ANKYRIN DOMAIN-CONTAINING"/>
    <property type="match status" value="1"/>
</dbReference>
<sequence length="633" mass="70761">MSRTYVRAYLGAFKILLEAGADVDSPFPLSPRYSKLLEEMEISKEWYPTCLDWGFQRNRELFDLMLLRSSSTDGTMTRHGVLRAAMYGKSAVSAYLRSTDLLLGGQAKNFLELVMREQLSNFGWEFFNISVLKTLIDVGVQIHTSDHPEYCSRLLRDARRGINNETYKLLDRFFQDHSSVSPEAISEAVSEKGTTLLELLLKFGVEVGDIGAHALLRAARIGNFSAVNWLLGAGVNIKAEICEDSGSGGDFTIVSLLIQEIDNHRNIKNKMSMLQHLVDCGAELKERARDQYADGLFKHALVQKTEEIRGIWGIEGDQFIVTVIDKKKTADVLVPWLLDQLGVGSRKIAGDELQALFVAALAERIDWRLIFNRLYTSYGLPPDPEAVLALLIERQAEDQLIQEVIQRSASIDMYAKLDFPDRWSTPLQAAASVCNYPLVIQLLDRGADVNAAPRGYYGLTALQAICFWFPTSGEERDRQQKFVNLLIKSGANINAEPETGGLTAMMASAYHGDVELAAVLLAHGADPNLHVTMRITLRPQSTLDLAAGGCDMIKLLLDAGALSARRGSTGYEGAILDAEKRGNHAVARILRDHVERQEKQFRMRPELWACHNAVMKKMDREDAERREKNLQEN</sequence>
<protein>
    <submittedName>
        <fullName evidence="2">Uncharacterized protein</fullName>
    </submittedName>
</protein>
<dbReference type="PANTHER" id="PTHR24133:SF40">
    <property type="entry name" value="ANKYRIN REPEAT DOMAIN 44"/>
    <property type="match status" value="1"/>
</dbReference>
<dbReference type="InterPro" id="IPR036770">
    <property type="entry name" value="Ankyrin_rpt-contain_sf"/>
</dbReference>
<dbReference type="EMBL" id="CABFOC020000013">
    <property type="protein sequence ID" value="CAH0046001.1"/>
    <property type="molecule type" value="Genomic_DNA"/>
</dbReference>
<evidence type="ECO:0000256" key="1">
    <source>
        <dbReference type="PROSITE-ProRule" id="PRU00023"/>
    </source>
</evidence>
<organism evidence="2 3">
    <name type="scientific">Clonostachys solani</name>
    <dbReference type="NCBI Taxonomy" id="160281"/>
    <lineage>
        <taxon>Eukaryota</taxon>
        <taxon>Fungi</taxon>
        <taxon>Dikarya</taxon>
        <taxon>Ascomycota</taxon>
        <taxon>Pezizomycotina</taxon>
        <taxon>Sordariomycetes</taxon>
        <taxon>Hypocreomycetidae</taxon>
        <taxon>Hypocreales</taxon>
        <taxon>Bionectriaceae</taxon>
        <taxon>Clonostachys</taxon>
    </lineage>
</organism>
<evidence type="ECO:0000313" key="3">
    <source>
        <dbReference type="Proteomes" id="UP000775872"/>
    </source>
</evidence>
<feature type="repeat" description="ANK" evidence="1">
    <location>
        <begin position="500"/>
        <end position="532"/>
    </location>
</feature>
<dbReference type="InterPro" id="IPR002110">
    <property type="entry name" value="Ankyrin_rpt"/>
</dbReference>
<reference evidence="3" key="1">
    <citation type="submission" date="2019-06" db="EMBL/GenBank/DDBJ databases">
        <authorList>
            <person name="Broberg M."/>
        </authorList>
    </citation>
    <scope>NUCLEOTIDE SEQUENCE [LARGE SCALE GENOMIC DNA]</scope>
</reference>
<reference evidence="2 3" key="2">
    <citation type="submission" date="2021-10" db="EMBL/GenBank/DDBJ databases">
        <authorList>
            <person name="Piombo E."/>
        </authorList>
    </citation>
    <scope>NUCLEOTIDE SEQUENCE [LARGE SCALE GENOMIC DNA]</scope>
</reference>
<dbReference type="OrthoDB" id="539213at2759"/>
<feature type="repeat" description="ANK" evidence="1">
    <location>
        <begin position="422"/>
        <end position="454"/>
    </location>
</feature>
<comment type="caution">
    <text evidence="2">The sequence shown here is derived from an EMBL/GenBank/DDBJ whole genome shotgun (WGS) entry which is preliminary data.</text>
</comment>
<dbReference type="SMART" id="SM00248">
    <property type="entry name" value="ANK"/>
    <property type="match status" value="5"/>
</dbReference>
<evidence type="ECO:0000313" key="2">
    <source>
        <dbReference type="EMBL" id="CAH0046001.1"/>
    </source>
</evidence>
<dbReference type="AlphaFoldDB" id="A0A9N9YV01"/>
<dbReference type="PROSITE" id="PS50088">
    <property type="entry name" value="ANK_REPEAT"/>
    <property type="match status" value="2"/>
</dbReference>